<dbReference type="Proteomes" id="UP000198640">
    <property type="component" value="Unassembled WGS sequence"/>
</dbReference>
<evidence type="ECO:0000256" key="1">
    <source>
        <dbReference type="SAM" id="SignalP"/>
    </source>
</evidence>
<gene>
    <name evidence="2" type="ORF">SAMN05421881_100247</name>
</gene>
<sequence length="90" mass="9915">MKIYWLLTALHATPALAAEMVTYEADIAPILQARCVICHSAGRLRPPLGLKLDSLEGMFEGSQNGPIVRANDRRQPGRSGNRIIRTVDCK</sequence>
<name>A0A1H3C330_9PROT</name>
<evidence type="ECO:0008006" key="4">
    <source>
        <dbReference type="Google" id="ProtNLM"/>
    </source>
</evidence>
<dbReference type="OrthoDB" id="9809746at2"/>
<organism evidence="2 3">
    <name type="scientific">Nitrosomonas halophila</name>
    <dbReference type="NCBI Taxonomy" id="44576"/>
    <lineage>
        <taxon>Bacteria</taxon>
        <taxon>Pseudomonadati</taxon>
        <taxon>Pseudomonadota</taxon>
        <taxon>Betaproteobacteria</taxon>
        <taxon>Nitrosomonadales</taxon>
        <taxon>Nitrosomonadaceae</taxon>
        <taxon>Nitrosomonas</taxon>
    </lineage>
</organism>
<feature type="chain" id="PRO_5011615877" description="Cytochrome C Planctomycete-type domain-containing protein" evidence="1">
    <location>
        <begin position="18"/>
        <end position="90"/>
    </location>
</feature>
<proteinExistence type="predicted"/>
<accession>A0A1H3C330</accession>
<feature type="signal peptide" evidence="1">
    <location>
        <begin position="1"/>
        <end position="17"/>
    </location>
</feature>
<evidence type="ECO:0000313" key="2">
    <source>
        <dbReference type="EMBL" id="SDX48573.1"/>
    </source>
</evidence>
<keyword evidence="3" id="KW-1185">Reference proteome</keyword>
<dbReference type="STRING" id="44576.SAMN05421881_100247"/>
<keyword evidence="1" id="KW-0732">Signal</keyword>
<dbReference type="RefSeq" id="WP_090411111.1">
    <property type="nucleotide sequence ID" value="NZ_FNOY01000002.1"/>
</dbReference>
<reference evidence="2 3" key="1">
    <citation type="submission" date="2016-10" db="EMBL/GenBank/DDBJ databases">
        <authorList>
            <person name="de Groot N.N."/>
        </authorList>
    </citation>
    <scope>NUCLEOTIDE SEQUENCE [LARGE SCALE GENOMIC DNA]</scope>
    <source>
        <strain evidence="2 3">Nm1</strain>
    </source>
</reference>
<evidence type="ECO:0000313" key="3">
    <source>
        <dbReference type="Proteomes" id="UP000198640"/>
    </source>
</evidence>
<dbReference type="AlphaFoldDB" id="A0A1H3C330"/>
<dbReference type="EMBL" id="FNOY01000002">
    <property type="protein sequence ID" value="SDX48573.1"/>
    <property type="molecule type" value="Genomic_DNA"/>
</dbReference>
<protein>
    <recommendedName>
        <fullName evidence="4">Cytochrome C Planctomycete-type domain-containing protein</fullName>
    </recommendedName>
</protein>